<dbReference type="EMBL" id="JACEIK010001738">
    <property type="protein sequence ID" value="MCD7471855.1"/>
    <property type="molecule type" value="Genomic_DNA"/>
</dbReference>
<accession>A0ABS8TLV4</accession>
<name>A0ABS8TLV4_DATST</name>
<keyword evidence="2" id="KW-0472">Membrane</keyword>
<feature type="region of interest" description="Disordered" evidence="1">
    <location>
        <begin position="64"/>
        <end position="83"/>
    </location>
</feature>
<evidence type="ECO:0000313" key="4">
    <source>
        <dbReference type="Proteomes" id="UP000823775"/>
    </source>
</evidence>
<dbReference type="Proteomes" id="UP000823775">
    <property type="component" value="Unassembled WGS sequence"/>
</dbReference>
<evidence type="ECO:0000313" key="3">
    <source>
        <dbReference type="EMBL" id="MCD7471855.1"/>
    </source>
</evidence>
<reference evidence="3 4" key="1">
    <citation type="journal article" date="2021" name="BMC Genomics">
        <title>Datura genome reveals duplications of psychoactive alkaloid biosynthetic genes and high mutation rate following tissue culture.</title>
        <authorList>
            <person name="Rajewski A."/>
            <person name="Carter-House D."/>
            <person name="Stajich J."/>
            <person name="Litt A."/>
        </authorList>
    </citation>
    <scope>NUCLEOTIDE SEQUENCE [LARGE SCALE GENOMIC DNA]</scope>
    <source>
        <strain evidence="3">AR-01</strain>
    </source>
</reference>
<protein>
    <submittedName>
        <fullName evidence="3">Uncharacterized protein</fullName>
    </submittedName>
</protein>
<gene>
    <name evidence="3" type="ORF">HAX54_012596</name>
</gene>
<keyword evidence="2" id="KW-0812">Transmembrane</keyword>
<keyword evidence="4" id="KW-1185">Reference proteome</keyword>
<sequence>MVRRYSNCKLMKLIRKMRNEGYYTLYGGGITVHWSTRVVYMFKLEFVAKLKIYFHNKDKECLQRRQRKYSRRKSSKPQQPEEYIDIQSDEVFPNLPQGQRKYVEQVEWHGGPNSWSVGATRGIQHHSGSR</sequence>
<feature type="non-terminal residue" evidence="3">
    <location>
        <position position="1"/>
    </location>
</feature>
<evidence type="ECO:0000256" key="1">
    <source>
        <dbReference type="SAM" id="MobiDB-lite"/>
    </source>
</evidence>
<keyword evidence="2" id="KW-1133">Transmembrane helix</keyword>
<proteinExistence type="predicted"/>
<organism evidence="3 4">
    <name type="scientific">Datura stramonium</name>
    <name type="common">Jimsonweed</name>
    <name type="synonym">Common thornapple</name>
    <dbReference type="NCBI Taxonomy" id="4076"/>
    <lineage>
        <taxon>Eukaryota</taxon>
        <taxon>Viridiplantae</taxon>
        <taxon>Streptophyta</taxon>
        <taxon>Embryophyta</taxon>
        <taxon>Tracheophyta</taxon>
        <taxon>Spermatophyta</taxon>
        <taxon>Magnoliopsida</taxon>
        <taxon>eudicotyledons</taxon>
        <taxon>Gunneridae</taxon>
        <taxon>Pentapetalae</taxon>
        <taxon>asterids</taxon>
        <taxon>lamiids</taxon>
        <taxon>Solanales</taxon>
        <taxon>Solanaceae</taxon>
        <taxon>Solanoideae</taxon>
        <taxon>Datureae</taxon>
        <taxon>Datura</taxon>
    </lineage>
</organism>
<feature type="transmembrane region" description="Helical" evidence="2">
    <location>
        <begin position="21"/>
        <end position="42"/>
    </location>
</feature>
<comment type="caution">
    <text evidence="3">The sequence shown here is derived from an EMBL/GenBank/DDBJ whole genome shotgun (WGS) entry which is preliminary data.</text>
</comment>
<evidence type="ECO:0000256" key="2">
    <source>
        <dbReference type="SAM" id="Phobius"/>
    </source>
</evidence>
<feature type="compositionally biased region" description="Basic residues" evidence="1">
    <location>
        <begin position="64"/>
        <end position="75"/>
    </location>
</feature>